<dbReference type="Gene3D" id="3.40.50.200">
    <property type="entry name" value="Peptidase S8/S53 domain"/>
    <property type="match status" value="1"/>
</dbReference>
<dbReference type="InterPro" id="IPR036852">
    <property type="entry name" value="Peptidase_S8/S53_dom_sf"/>
</dbReference>
<dbReference type="EMBL" id="CCXS01000001">
    <property type="protein sequence ID" value="CEG21982.1"/>
    <property type="molecule type" value="Genomic_DNA"/>
</dbReference>
<dbReference type="PROSITE" id="PS51272">
    <property type="entry name" value="SLH"/>
    <property type="match status" value="3"/>
</dbReference>
<evidence type="ECO:0000256" key="9">
    <source>
        <dbReference type="SAM" id="SignalP"/>
    </source>
</evidence>
<dbReference type="Pfam" id="PF00082">
    <property type="entry name" value="Peptidase_S8"/>
    <property type="match status" value="1"/>
</dbReference>
<dbReference type="InterPro" id="IPR023828">
    <property type="entry name" value="Peptidase_S8_Ser-AS"/>
</dbReference>
<dbReference type="SUPFAM" id="SSF52743">
    <property type="entry name" value="Subtilisin-like"/>
    <property type="match status" value="1"/>
</dbReference>
<dbReference type="PROSITE" id="PS00137">
    <property type="entry name" value="SUBTILASE_HIS"/>
    <property type="match status" value="1"/>
</dbReference>
<dbReference type="OrthoDB" id="9798386at2"/>
<feature type="active site" description="Charge relay system" evidence="6 7">
    <location>
        <position position="319"/>
    </location>
</feature>
<dbReference type="STRING" id="1499687.BN1080_00902"/>
<gene>
    <name evidence="11" type="primary">apr</name>
    <name evidence="11" type="ORF">BN1080_00902</name>
</gene>
<evidence type="ECO:0000313" key="12">
    <source>
        <dbReference type="Proteomes" id="UP000043699"/>
    </source>
</evidence>
<feature type="domain" description="SLH" evidence="10">
    <location>
        <begin position="452"/>
        <end position="511"/>
    </location>
</feature>
<feature type="domain" description="SLH" evidence="10">
    <location>
        <begin position="576"/>
        <end position="632"/>
    </location>
</feature>
<evidence type="ECO:0000256" key="3">
    <source>
        <dbReference type="ARBA" id="ARBA00022723"/>
    </source>
</evidence>
<keyword evidence="2 7" id="KW-0645">Protease</keyword>
<dbReference type="PROSITE" id="PS00138">
    <property type="entry name" value="SUBTILASE_SER"/>
    <property type="match status" value="1"/>
</dbReference>
<evidence type="ECO:0000256" key="4">
    <source>
        <dbReference type="ARBA" id="ARBA00022801"/>
    </source>
</evidence>
<evidence type="ECO:0000256" key="2">
    <source>
        <dbReference type="ARBA" id="ARBA00022670"/>
    </source>
</evidence>
<dbReference type="InterPro" id="IPR015500">
    <property type="entry name" value="Peptidase_S8_subtilisin-rel"/>
</dbReference>
<dbReference type="InterPro" id="IPR050131">
    <property type="entry name" value="Peptidase_S8_subtilisin-like"/>
</dbReference>
<comment type="similarity">
    <text evidence="1 7 8">Belongs to the peptidase S8 family.</text>
</comment>
<feature type="chain" id="PRO_5001940938" evidence="9">
    <location>
        <begin position="23"/>
        <end position="632"/>
    </location>
</feature>
<organism evidence="11 12">
    <name type="scientific">Planococcus massiliensis</name>
    <dbReference type="NCBI Taxonomy" id="1499687"/>
    <lineage>
        <taxon>Bacteria</taxon>
        <taxon>Bacillati</taxon>
        <taxon>Bacillota</taxon>
        <taxon>Bacilli</taxon>
        <taxon>Bacillales</taxon>
        <taxon>Caryophanaceae</taxon>
        <taxon>Planococcus</taxon>
    </lineage>
</organism>
<dbReference type="GO" id="GO:0046872">
    <property type="term" value="F:metal ion binding"/>
    <property type="evidence" value="ECO:0007669"/>
    <property type="project" value="UniProtKB-KW"/>
</dbReference>
<dbReference type="Proteomes" id="UP000043699">
    <property type="component" value="Unassembled WGS sequence"/>
</dbReference>
<evidence type="ECO:0000256" key="1">
    <source>
        <dbReference type="ARBA" id="ARBA00011073"/>
    </source>
</evidence>
<dbReference type="InterPro" id="IPR034202">
    <property type="entry name" value="Subtilisin_Carlsberg-like"/>
</dbReference>
<dbReference type="Pfam" id="PF00395">
    <property type="entry name" value="SLH"/>
    <property type="match status" value="3"/>
</dbReference>
<accession>A0A098EJK8</accession>
<dbReference type="InterPro" id="IPR022398">
    <property type="entry name" value="Peptidase_S8_His-AS"/>
</dbReference>
<keyword evidence="12" id="KW-1185">Reference proteome</keyword>
<feature type="domain" description="SLH" evidence="10">
    <location>
        <begin position="512"/>
        <end position="575"/>
    </location>
</feature>
<dbReference type="GO" id="GO:0004252">
    <property type="term" value="F:serine-type endopeptidase activity"/>
    <property type="evidence" value="ECO:0007669"/>
    <property type="project" value="UniProtKB-UniRule"/>
</dbReference>
<keyword evidence="9" id="KW-0732">Signal</keyword>
<proteinExistence type="inferred from homology"/>
<dbReference type="GO" id="GO:0006508">
    <property type="term" value="P:proteolysis"/>
    <property type="evidence" value="ECO:0007669"/>
    <property type="project" value="UniProtKB-KW"/>
</dbReference>
<evidence type="ECO:0000256" key="8">
    <source>
        <dbReference type="RuleBase" id="RU003355"/>
    </source>
</evidence>
<keyword evidence="4 7" id="KW-0378">Hydrolase</keyword>
<dbReference type="InterPro" id="IPR001119">
    <property type="entry name" value="SLH_dom"/>
</dbReference>
<evidence type="ECO:0000313" key="11">
    <source>
        <dbReference type="EMBL" id="CEG21982.1"/>
    </source>
</evidence>
<dbReference type="PANTHER" id="PTHR43806:SF11">
    <property type="entry name" value="CEREVISIN-RELATED"/>
    <property type="match status" value="1"/>
</dbReference>
<dbReference type="PROSITE" id="PS00136">
    <property type="entry name" value="SUBTILASE_ASP"/>
    <property type="match status" value="1"/>
</dbReference>
<sequence length="632" mass="68854">MKRVGLLALLFAFLFLPSHIFAEETDTYLIHANETELEAIKEQFGTLAEAFEEILLVELELSESEKAALQKRFSSAEIYPNRQYETAADLVSPSFSMIKSTPKQTSPYTGKGVKVAVLDTGIDTEHPDLKVAGGVCTAAVCASKVPYDDNFGHGTHVAGIIAAQKNDSGIIGIAPNVQLYAIKAMNNRGAGSTAQITKGVEWAIQNKIDILNLSISISVNDRPLELMLQEAYKQGMIIVSAAGNEGGSGQMDTMTYPAKYSSVIAVGAVNNDFSREQNSSIGPSMEFAAPGTEIFSTYPKELDEWDNKIDGYRNLTGTSMAAPHVAGVFAIYKEQYPGLSNVKLREMAQATAKDLGTPGRDNVFGFGAIQYEKEIKAVPFIQAAIKKGGISFTLKNPELAASPSLKEGDAELKSTGTNKWETYKTKGNYSFAFSYTDAKGVKKSENLSITLTEPAFKDVTMSSWFAPHISYLYSNDRISGYTDGTFKPRKEITRAEALILIGRAKGLDGKARNTVFKDVSANNAASGYIQSAYDKGILSGFPDGTFRPYQSVTRAEMALLIQKTYQFDFDPAAKMPFTDVNENMASYQAIQAMTQQGITLGVNETTFGPSLNMNRYSFSVFLARAENPLLFK</sequence>
<feature type="active site" description="Charge relay system" evidence="6 7">
    <location>
        <position position="153"/>
    </location>
</feature>
<evidence type="ECO:0000256" key="7">
    <source>
        <dbReference type="PROSITE-ProRule" id="PRU01240"/>
    </source>
</evidence>
<dbReference type="InterPro" id="IPR023827">
    <property type="entry name" value="Peptidase_S8_Asp-AS"/>
</dbReference>
<reference evidence="11 12" key="1">
    <citation type="submission" date="2014-09" db="EMBL/GenBank/DDBJ databases">
        <authorList>
            <person name="Urmite Genomes Urmite Genomes"/>
        </authorList>
    </citation>
    <scope>NUCLEOTIDE SEQUENCE [LARGE SCALE GENOMIC DNA]</scope>
    <source>
        <strain evidence="11 12">ES2</strain>
    </source>
</reference>
<feature type="signal peptide" evidence="9">
    <location>
        <begin position="1"/>
        <end position="22"/>
    </location>
</feature>
<evidence type="ECO:0000259" key="10">
    <source>
        <dbReference type="PROSITE" id="PS51272"/>
    </source>
</evidence>
<evidence type="ECO:0000256" key="5">
    <source>
        <dbReference type="ARBA" id="ARBA00022825"/>
    </source>
</evidence>
<dbReference type="RefSeq" id="WP_052650722.1">
    <property type="nucleotide sequence ID" value="NZ_CCXS01000001.1"/>
</dbReference>
<dbReference type="PRINTS" id="PR00723">
    <property type="entry name" value="SUBTILISIN"/>
</dbReference>
<feature type="active site" description="Charge relay system" evidence="6 7">
    <location>
        <position position="119"/>
    </location>
</feature>
<dbReference type="CDD" id="cd07477">
    <property type="entry name" value="Peptidases_S8_Subtilisin_subset"/>
    <property type="match status" value="1"/>
</dbReference>
<evidence type="ECO:0000256" key="6">
    <source>
        <dbReference type="PIRSR" id="PIRSR615500-1"/>
    </source>
</evidence>
<name>A0A098EJK8_9BACL</name>
<dbReference type="PANTHER" id="PTHR43806">
    <property type="entry name" value="PEPTIDASE S8"/>
    <property type="match status" value="1"/>
</dbReference>
<protein>
    <submittedName>
        <fullName evidence="11">Subtilisin DY</fullName>
    </submittedName>
</protein>
<dbReference type="InterPro" id="IPR000209">
    <property type="entry name" value="Peptidase_S8/S53_dom"/>
</dbReference>
<dbReference type="PROSITE" id="PS51892">
    <property type="entry name" value="SUBTILASE"/>
    <property type="match status" value="1"/>
</dbReference>
<keyword evidence="3" id="KW-0479">Metal-binding</keyword>
<dbReference type="AlphaFoldDB" id="A0A098EJK8"/>
<keyword evidence="5 7" id="KW-0720">Serine protease</keyword>